<dbReference type="EMBL" id="KV454208">
    <property type="protein sequence ID" value="ODQ62186.1"/>
    <property type="molecule type" value="Genomic_DNA"/>
</dbReference>
<dbReference type="InterPro" id="IPR029071">
    <property type="entry name" value="Ubiquitin-like_domsf"/>
</dbReference>
<dbReference type="GO" id="GO:0005783">
    <property type="term" value="C:endoplasmic reticulum"/>
    <property type="evidence" value="ECO:0007669"/>
    <property type="project" value="TreeGrafter"/>
</dbReference>
<proteinExistence type="predicted"/>
<feature type="domain" description="UBX" evidence="4">
    <location>
        <begin position="415"/>
        <end position="497"/>
    </location>
</feature>
<dbReference type="GeneID" id="30201290"/>
<evidence type="ECO:0000256" key="2">
    <source>
        <dbReference type="SAM" id="Coils"/>
    </source>
</evidence>
<evidence type="ECO:0000313" key="5">
    <source>
        <dbReference type="EMBL" id="ODQ62186.1"/>
    </source>
</evidence>
<keyword evidence="6" id="KW-1185">Reference proteome</keyword>
<keyword evidence="3" id="KW-1133">Transmembrane helix</keyword>
<dbReference type="SUPFAM" id="SSF54236">
    <property type="entry name" value="Ubiquitin-like"/>
    <property type="match status" value="1"/>
</dbReference>
<dbReference type="Pfam" id="PF00789">
    <property type="entry name" value="UBX"/>
    <property type="match status" value="1"/>
</dbReference>
<dbReference type="Proteomes" id="UP000094112">
    <property type="component" value="Unassembled WGS sequence"/>
</dbReference>
<sequence>MDTLTNSEQETVLQFITITNYPQEPHTAIHYLLESNWDLERAIISYFETTPEANEILNQNARRVQLNNPENTIDNNMSTPPASSSSNNRYFPSNFMDSIRRKIESFGSSHDQYLPISNNDASTSRGFLSLSSKGKVTYITQLILYLPVLALYKISAIVLYIITTVFPFIKKITDRYSLNRHSSRSEPKGIDPSHTARNFISDFNNFYLSDNKIDFFEGGYTSALYIAKRDARFLLVYLHSDEHDDTNTFVNETLLHESFINFLREHNILIWGGNVRESEAYQVSNILGVNKYPSLALLSLKTQTTETPEGTTTSPPALSVILKTQGLIPVDKLVDKLSSQIERLEPTLVTIRAERQQEELARVIREQQDQAYQLSLQRDRQREEERREERLLQEITDQWLKWRAFTLKPEVDASKKGEYARIAIRLSTGERVLRRFAKDVAIEEIYAFVELSEKGLLNSGENVPKPEGFIYPYLFKLISPMPRAQLFPSRKTLIKDEPIVWPNGNLIVESNDS</sequence>
<evidence type="ECO:0000256" key="1">
    <source>
        <dbReference type="ARBA" id="ARBA00023054"/>
    </source>
</evidence>
<dbReference type="AlphaFoldDB" id="A0A1E3P9U4"/>
<dbReference type="SUPFAM" id="SSF52833">
    <property type="entry name" value="Thioredoxin-like"/>
    <property type="match status" value="1"/>
</dbReference>
<dbReference type="SMART" id="SM00166">
    <property type="entry name" value="UBX"/>
    <property type="match status" value="1"/>
</dbReference>
<evidence type="ECO:0000256" key="3">
    <source>
        <dbReference type="SAM" id="Phobius"/>
    </source>
</evidence>
<dbReference type="InterPro" id="IPR006577">
    <property type="entry name" value="UAS"/>
</dbReference>
<reference evidence="5 6" key="1">
    <citation type="journal article" date="2016" name="Proc. Natl. Acad. Sci. U.S.A.">
        <title>Comparative genomics of biotechnologically important yeasts.</title>
        <authorList>
            <person name="Riley R."/>
            <person name="Haridas S."/>
            <person name="Wolfe K.H."/>
            <person name="Lopes M.R."/>
            <person name="Hittinger C.T."/>
            <person name="Goeker M."/>
            <person name="Salamov A.A."/>
            <person name="Wisecaver J.H."/>
            <person name="Long T.M."/>
            <person name="Calvey C.H."/>
            <person name="Aerts A.L."/>
            <person name="Barry K.W."/>
            <person name="Choi C."/>
            <person name="Clum A."/>
            <person name="Coughlan A.Y."/>
            <person name="Deshpande S."/>
            <person name="Douglass A.P."/>
            <person name="Hanson S.J."/>
            <person name="Klenk H.-P."/>
            <person name="LaButti K.M."/>
            <person name="Lapidus A."/>
            <person name="Lindquist E.A."/>
            <person name="Lipzen A.M."/>
            <person name="Meier-Kolthoff J.P."/>
            <person name="Ohm R.A."/>
            <person name="Otillar R.P."/>
            <person name="Pangilinan J.L."/>
            <person name="Peng Y."/>
            <person name="Rokas A."/>
            <person name="Rosa C.A."/>
            <person name="Scheuner C."/>
            <person name="Sibirny A.A."/>
            <person name="Slot J.C."/>
            <person name="Stielow J.B."/>
            <person name="Sun H."/>
            <person name="Kurtzman C.P."/>
            <person name="Blackwell M."/>
            <person name="Grigoriev I.V."/>
            <person name="Jeffries T.W."/>
        </authorList>
    </citation>
    <scope>NUCLEOTIDE SEQUENCE [LARGE SCALE GENOMIC DNA]</scope>
    <source>
        <strain evidence="6">ATCC 58044 / CBS 1984 / NCYC 433 / NRRL Y-366-8</strain>
    </source>
</reference>
<dbReference type="CDD" id="cd01767">
    <property type="entry name" value="UBX"/>
    <property type="match status" value="1"/>
</dbReference>
<dbReference type="Pfam" id="PF14555">
    <property type="entry name" value="UBA_4"/>
    <property type="match status" value="1"/>
</dbReference>
<dbReference type="InterPro" id="IPR001012">
    <property type="entry name" value="UBX_dom"/>
</dbReference>
<feature type="transmembrane region" description="Helical" evidence="3">
    <location>
        <begin position="142"/>
        <end position="169"/>
    </location>
</feature>
<protein>
    <recommendedName>
        <fullName evidence="4">UBX domain-containing protein</fullName>
    </recommendedName>
</protein>
<evidence type="ECO:0000313" key="6">
    <source>
        <dbReference type="Proteomes" id="UP000094112"/>
    </source>
</evidence>
<keyword evidence="3" id="KW-0812">Transmembrane</keyword>
<accession>A0A1E3P9U4</accession>
<dbReference type="STRING" id="683960.A0A1E3P9U4"/>
<keyword evidence="3" id="KW-0472">Membrane</keyword>
<feature type="coiled-coil region" evidence="2">
    <location>
        <begin position="364"/>
        <end position="398"/>
    </location>
</feature>
<dbReference type="RefSeq" id="XP_019041393.1">
    <property type="nucleotide sequence ID" value="XM_019184044.1"/>
</dbReference>
<dbReference type="PROSITE" id="PS50033">
    <property type="entry name" value="UBX"/>
    <property type="match status" value="1"/>
</dbReference>
<dbReference type="OrthoDB" id="1026733at2759"/>
<dbReference type="SUPFAM" id="SSF46934">
    <property type="entry name" value="UBA-like"/>
    <property type="match status" value="1"/>
</dbReference>
<dbReference type="PANTHER" id="PTHR23322">
    <property type="entry name" value="FAS-ASSOCIATED PROTEIN"/>
    <property type="match status" value="1"/>
</dbReference>
<gene>
    <name evidence="5" type="ORF">WICANDRAFT_66481</name>
</gene>
<dbReference type="GO" id="GO:0043130">
    <property type="term" value="F:ubiquitin binding"/>
    <property type="evidence" value="ECO:0007669"/>
    <property type="project" value="TreeGrafter"/>
</dbReference>
<dbReference type="CDD" id="cd14273">
    <property type="entry name" value="UBA_TAP-C_like"/>
    <property type="match status" value="1"/>
</dbReference>
<evidence type="ECO:0000259" key="4">
    <source>
        <dbReference type="PROSITE" id="PS50033"/>
    </source>
</evidence>
<dbReference type="InterPro" id="IPR050730">
    <property type="entry name" value="UBX_domain-protein"/>
</dbReference>
<dbReference type="Gene3D" id="3.10.20.90">
    <property type="entry name" value="Phosphatidylinositol 3-kinase Catalytic Subunit, Chain A, domain 1"/>
    <property type="match status" value="1"/>
</dbReference>
<dbReference type="InterPro" id="IPR036249">
    <property type="entry name" value="Thioredoxin-like_sf"/>
</dbReference>
<dbReference type="Gene3D" id="1.10.8.10">
    <property type="entry name" value="DNA helicase RuvA subunit, C-terminal domain"/>
    <property type="match status" value="1"/>
</dbReference>
<name>A0A1E3P9U4_WICAA</name>
<dbReference type="Gene3D" id="3.40.30.10">
    <property type="entry name" value="Glutaredoxin"/>
    <property type="match status" value="1"/>
</dbReference>
<organism evidence="5 6">
    <name type="scientific">Wickerhamomyces anomalus (strain ATCC 58044 / CBS 1984 / NCYC 433 / NRRL Y-366-8)</name>
    <name type="common">Yeast</name>
    <name type="synonym">Hansenula anomala</name>
    <dbReference type="NCBI Taxonomy" id="683960"/>
    <lineage>
        <taxon>Eukaryota</taxon>
        <taxon>Fungi</taxon>
        <taxon>Dikarya</taxon>
        <taxon>Ascomycota</taxon>
        <taxon>Saccharomycotina</taxon>
        <taxon>Saccharomycetes</taxon>
        <taxon>Phaffomycetales</taxon>
        <taxon>Wickerhamomycetaceae</taxon>
        <taxon>Wickerhamomyces</taxon>
    </lineage>
</organism>
<dbReference type="GO" id="GO:0036503">
    <property type="term" value="P:ERAD pathway"/>
    <property type="evidence" value="ECO:0007669"/>
    <property type="project" value="TreeGrafter"/>
</dbReference>
<dbReference type="SMART" id="SM00594">
    <property type="entry name" value="UAS"/>
    <property type="match status" value="1"/>
</dbReference>
<dbReference type="PANTHER" id="PTHR23322:SF1">
    <property type="entry name" value="FAS-ASSOCIATED FACTOR 2"/>
    <property type="match status" value="1"/>
</dbReference>
<keyword evidence="1 2" id="KW-0175">Coiled coil</keyword>
<dbReference type="InterPro" id="IPR009060">
    <property type="entry name" value="UBA-like_sf"/>
</dbReference>